<keyword evidence="2" id="KW-1185">Reference proteome</keyword>
<protein>
    <submittedName>
        <fullName evidence="1">Uncharacterized protein</fullName>
    </submittedName>
</protein>
<dbReference type="RefSeq" id="WP_254743131.1">
    <property type="nucleotide sequence ID" value="NZ_JANCLU010000012.1"/>
</dbReference>
<gene>
    <name evidence="1" type="ORF">NK718_13370</name>
</gene>
<evidence type="ECO:0000313" key="1">
    <source>
        <dbReference type="EMBL" id="MCP8939510.1"/>
    </source>
</evidence>
<dbReference type="EMBL" id="JANCLU010000012">
    <property type="protein sequence ID" value="MCP8939510.1"/>
    <property type="molecule type" value="Genomic_DNA"/>
</dbReference>
<sequence>MSLPETPVVASTPWPEPPAPPTVAGLADGATSVALVEAWLAARERWPAPDVSAVLEEIAARLAAILREERVRNDPACLRIVAEMASARDLHVLAEAADRLAARVGALPAGARREEKDRRAPATDLDLAGRFRIRL</sequence>
<proteinExistence type="predicted"/>
<evidence type="ECO:0000313" key="2">
    <source>
        <dbReference type="Proteomes" id="UP001205890"/>
    </source>
</evidence>
<reference evidence="1 2" key="1">
    <citation type="submission" date="2022-07" db="EMBL/GenBank/DDBJ databases">
        <authorList>
            <person name="Li W.-J."/>
            <person name="Deng Q.-Q."/>
        </authorList>
    </citation>
    <scope>NUCLEOTIDE SEQUENCE [LARGE SCALE GENOMIC DNA]</scope>
    <source>
        <strain evidence="1 2">SYSU M60028</strain>
    </source>
</reference>
<accession>A0ABT1LDD1</accession>
<organism evidence="1 2">
    <name type="scientific">Alsobacter ponti</name>
    <dbReference type="NCBI Taxonomy" id="2962936"/>
    <lineage>
        <taxon>Bacteria</taxon>
        <taxon>Pseudomonadati</taxon>
        <taxon>Pseudomonadota</taxon>
        <taxon>Alphaproteobacteria</taxon>
        <taxon>Hyphomicrobiales</taxon>
        <taxon>Alsobacteraceae</taxon>
        <taxon>Alsobacter</taxon>
    </lineage>
</organism>
<dbReference type="Proteomes" id="UP001205890">
    <property type="component" value="Unassembled WGS sequence"/>
</dbReference>
<name>A0ABT1LDD1_9HYPH</name>
<comment type="caution">
    <text evidence="1">The sequence shown here is derived from an EMBL/GenBank/DDBJ whole genome shotgun (WGS) entry which is preliminary data.</text>
</comment>